<dbReference type="AlphaFoldDB" id="A0A1I8HBI9"/>
<accession>A0A1I8HBI9</accession>
<reference evidence="3 4" key="1">
    <citation type="submission" date="2016-11" db="UniProtKB">
        <authorList>
            <consortium name="WormBaseParasite"/>
        </authorList>
    </citation>
    <scope>IDENTIFICATION</scope>
</reference>
<dbReference type="WBParaSite" id="maker-uti_cns_0006371-snap-gene-0.2-mRNA-1">
    <property type="protein sequence ID" value="maker-uti_cns_0006371-snap-gene-0.2-mRNA-1"/>
    <property type="gene ID" value="maker-uti_cns_0006371-snap-gene-0.2"/>
</dbReference>
<proteinExistence type="predicted"/>
<dbReference type="WBParaSite" id="maker-uti_cns_0005361-snap-gene-0.10-mRNA-1">
    <property type="protein sequence ID" value="maker-uti_cns_0005361-snap-gene-0.10-mRNA-1"/>
    <property type="gene ID" value="maker-uti_cns_0005361-snap-gene-0.10"/>
</dbReference>
<feature type="signal peptide" evidence="1">
    <location>
        <begin position="1"/>
        <end position="24"/>
    </location>
</feature>
<sequence length="122" mass="13514">MQLANFIAAVAGAAAVLAVQPATADNEIFILDSSDRLAHADSQHVKRQMQLQYLNLNCQSDIECGSYLYCNQRRKRCCAPHGVNCVSHLDCCQAARHTCRPVDDVTVNRLCVLGRHVGRRHP</sequence>
<organism evidence="2 3">
    <name type="scientific">Macrostomum lignano</name>
    <dbReference type="NCBI Taxonomy" id="282301"/>
    <lineage>
        <taxon>Eukaryota</taxon>
        <taxon>Metazoa</taxon>
        <taxon>Spiralia</taxon>
        <taxon>Lophotrochozoa</taxon>
        <taxon>Platyhelminthes</taxon>
        <taxon>Rhabditophora</taxon>
        <taxon>Macrostomorpha</taxon>
        <taxon>Macrostomida</taxon>
        <taxon>Macrostomidae</taxon>
        <taxon>Macrostomum</taxon>
    </lineage>
</organism>
<evidence type="ECO:0000256" key="1">
    <source>
        <dbReference type="SAM" id="SignalP"/>
    </source>
</evidence>
<feature type="chain" id="PRO_5009845744" evidence="1">
    <location>
        <begin position="25"/>
        <end position="122"/>
    </location>
</feature>
<dbReference type="Proteomes" id="UP000095280">
    <property type="component" value="Unplaced"/>
</dbReference>
<evidence type="ECO:0000313" key="4">
    <source>
        <dbReference type="WBParaSite" id="maker-uti_cns_0006371-snap-gene-0.2-mRNA-1"/>
    </source>
</evidence>
<name>A0A1I8HBI9_9PLAT</name>
<keyword evidence="1" id="KW-0732">Signal</keyword>
<evidence type="ECO:0000313" key="2">
    <source>
        <dbReference type="Proteomes" id="UP000095280"/>
    </source>
</evidence>
<dbReference type="WBParaSite" id="maker-uti_cns_0008736-snap-gene-0.7-mRNA-1">
    <property type="protein sequence ID" value="maker-uti_cns_0008736-snap-gene-0.7-mRNA-1"/>
    <property type="gene ID" value="maker-uti_cns_0008736-snap-gene-0.7"/>
</dbReference>
<keyword evidence="2" id="KW-1185">Reference proteome</keyword>
<protein>
    <submittedName>
        <fullName evidence="3 4">SMB domain-containing protein</fullName>
    </submittedName>
</protein>
<evidence type="ECO:0000313" key="3">
    <source>
        <dbReference type="WBParaSite" id="maker-uti_cns_0005361-snap-gene-0.10-mRNA-1"/>
    </source>
</evidence>